<evidence type="ECO:0000313" key="2">
    <source>
        <dbReference type="EMBL" id="MBW5487230.1"/>
    </source>
</evidence>
<feature type="non-terminal residue" evidence="2">
    <location>
        <position position="89"/>
    </location>
</feature>
<keyword evidence="3" id="KW-1185">Reference proteome</keyword>
<accession>A0ABS6ZHI5</accession>
<organism evidence="2 3">
    <name type="scientific">Streptomyces bambusae</name>
    <dbReference type="NCBI Taxonomy" id="1550616"/>
    <lineage>
        <taxon>Bacteria</taxon>
        <taxon>Bacillati</taxon>
        <taxon>Actinomycetota</taxon>
        <taxon>Actinomycetes</taxon>
        <taxon>Kitasatosporales</taxon>
        <taxon>Streptomycetaceae</taxon>
        <taxon>Streptomyces</taxon>
    </lineage>
</organism>
<protein>
    <submittedName>
        <fullName evidence="2">Uncharacterized protein</fullName>
    </submittedName>
</protein>
<name>A0ABS6ZHI5_9ACTN</name>
<proteinExistence type="predicted"/>
<sequence length="89" mass="8977">MVFDQWTELARPWVAAAGGRVTRAVELARTVADGARAAGLTGFELPALHGVARLGGGGPGRDRAAAGRGAGRGAGGSALYPLWCAPLHT</sequence>
<reference evidence="2 3" key="1">
    <citation type="submission" date="2019-12" db="EMBL/GenBank/DDBJ databases">
        <title>Genome sequence of Streptomyces bambusae.</title>
        <authorList>
            <person name="Bansal K."/>
            <person name="Choksket S."/>
            <person name="Korpole S."/>
            <person name="Patil P.B."/>
        </authorList>
    </citation>
    <scope>NUCLEOTIDE SEQUENCE [LARGE SCALE GENOMIC DNA]</scope>
    <source>
        <strain evidence="2 3">SK60</strain>
    </source>
</reference>
<gene>
    <name evidence="2" type="ORF">GPJ59_36875</name>
</gene>
<feature type="region of interest" description="Disordered" evidence="1">
    <location>
        <begin position="56"/>
        <end position="78"/>
    </location>
</feature>
<comment type="caution">
    <text evidence="2">The sequence shown here is derived from an EMBL/GenBank/DDBJ whole genome shotgun (WGS) entry which is preliminary data.</text>
</comment>
<evidence type="ECO:0000313" key="3">
    <source>
        <dbReference type="Proteomes" id="UP000812013"/>
    </source>
</evidence>
<dbReference type="EMBL" id="WTFF01000756">
    <property type="protein sequence ID" value="MBW5487230.1"/>
    <property type="molecule type" value="Genomic_DNA"/>
</dbReference>
<dbReference type="Proteomes" id="UP000812013">
    <property type="component" value="Unassembled WGS sequence"/>
</dbReference>
<evidence type="ECO:0000256" key="1">
    <source>
        <dbReference type="SAM" id="MobiDB-lite"/>
    </source>
</evidence>